<protein>
    <submittedName>
        <fullName evidence="3">Outer membrane protein assembly factor BamB</fullName>
    </submittedName>
</protein>
<dbReference type="InterPro" id="IPR011047">
    <property type="entry name" value="Quinoprotein_ADH-like_sf"/>
</dbReference>
<feature type="domain" description="Pyrrolo-quinoline quinone repeat" evidence="2">
    <location>
        <begin position="117"/>
        <end position="356"/>
    </location>
</feature>
<dbReference type="Gene3D" id="2.130.10.10">
    <property type="entry name" value="YVTN repeat-like/Quinoprotein amine dehydrogenase"/>
    <property type="match status" value="1"/>
</dbReference>
<accession>A0A840VNW6</accession>
<evidence type="ECO:0000313" key="3">
    <source>
        <dbReference type="EMBL" id="MBB5372012.1"/>
    </source>
</evidence>
<keyword evidence="4" id="KW-1185">Reference proteome</keyword>
<evidence type="ECO:0000313" key="4">
    <source>
        <dbReference type="Proteomes" id="UP000553706"/>
    </source>
</evidence>
<dbReference type="InterPro" id="IPR015943">
    <property type="entry name" value="WD40/YVTN_repeat-like_dom_sf"/>
</dbReference>
<proteinExistence type="predicted"/>
<evidence type="ECO:0000259" key="2">
    <source>
        <dbReference type="Pfam" id="PF13360"/>
    </source>
</evidence>
<feature type="chain" id="PRO_5032829559" evidence="1">
    <location>
        <begin position="25"/>
        <end position="439"/>
    </location>
</feature>
<dbReference type="AlphaFoldDB" id="A0A840VNW6"/>
<dbReference type="PROSITE" id="PS51257">
    <property type="entry name" value="PROKAR_LIPOPROTEIN"/>
    <property type="match status" value="1"/>
</dbReference>
<dbReference type="SMART" id="SM00564">
    <property type="entry name" value="PQQ"/>
    <property type="match status" value="6"/>
</dbReference>
<dbReference type="EMBL" id="JACHFJ010000001">
    <property type="protein sequence ID" value="MBB5372012.1"/>
    <property type="molecule type" value="Genomic_DNA"/>
</dbReference>
<dbReference type="InterPro" id="IPR002372">
    <property type="entry name" value="PQQ_rpt_dom"/>
</dbReference>
<dbReference type="Pfam" id="PF13360">
    <property type="entry name" value="PQQ_2"/>
    <property type="match status" value="1"/>
</dbReference>
<dbReference type="RefSeq" id="WP_183265014.1">
    <property type="nucleotide sequence ID" value="NZ_JACHFJ010000001.1"/>
</dbReference>
<comment type="caution">
    <text evidence="3">The sequence shown here is derived from an EMBL/GenBank/DDBJ whole genome shotgun (WGS) entry which is preliminary data.</text>
</comment>
<evidence type="ECO:0000256" key="1">
    <source>
        <dbReference type="SAM" id="SignalP"/>
    </source>
</evidence>
<keyword evidence="1" id="KW-0732">Signal</keyword>
<organism evidence="3 4">
    <name type="scientific">Acidocella aromatica</name>
    <dbReference type="NCBI Taxonomy" id="1303579"/>
    <lineage>
        <taxon>Bacteria</taxon>
        <taxon>Pseudomonadati</taxon>
        <taxon>Pseudomonadota</taxon>
        <taxon>Alphaproteobacteria</taxon>
        <taxon>Acetobacterales</taxon>
        <taxon>Acidocellaceae</taxon>
        <taxon>Acidocella</taxon>
    </lineage>
</organism>
<gene>
    <name evidence="3" type="ORF">HNP71_000236</name>
</gene>
<dbReference type="PANTHER" id="PTHR34512">
    <property type="entry name" value="CELL SURFACE PROTEIN"/>
    <property type="match status" value="1"/>
</dbReference>
<dbReference type="InterPro" id="IPR018391">
    <property type="entry name" value="PQQ_b-propeller_rpt"/>
</dbReference>
<sequence>MMRRRTATASLFSLGLLASCTTHKKAPIIGTQIPVLPEGNDMDVAVNPPPVSIPQASALTAWPQPLANPTHAPGNVSAPLNFKPQWQAPIGTPGGLRRPLAASPIIAEGKVFTMDADATVRAFSLADGKHLWHANTRPKHASEQNLGGGIAYDSGIVYASTGYAELRALDPATGKLLWHQQLDFPTRSAPLVAGGLVALVTQDDLLLTFDATSGTPGWRFDGSAGQPNSAAVAVAGPPSFADGIIVAGFSNGLLAAINANSGTPVWEQSLAASFGQSGQLDLSDIVASPVIAGGVVYAINLGDTMMAVDLHSGAKVWTHGATGTQPICLAGGFAFVLDKNQILYAVHADDGLISWSLQLPLYAKPKKQKDPISWAGPLLVNGQLLLVSDHGTAALVDPVAGALQHVVKLKDGGVADMAPLAAGGMLLQLTRNANLTAYA</sequence>
<dbReference type="SUPFAM" id="SSF50998">
    <property type="entry name" value="Quinoprotein alcohol dehydrogenase-like"/>
    <property type="match status" value="1"/>
</dbReference>
<feature type="signal peptide" evidence="1">
    <location>
        <begin position="1"/>
        <end position="24"/>
    </location>
</feature>
<dbReference type="PANTHER" id="PTHR34512:SF30">
    <property type="entry name" value="OUTER MEMBRANE PROTEIN ASSEMBLY FACTOR BAMB"/>
    <property type="match status" value="1"/>
</dbReference>
<reference evidence="3 4" key="1">
    <citation type="submission" date="2020-08" db="EMBL/GenBank/DDBJ databases">
        <title>Genomic Encyclopedia of Type Strains, Phase IV (KMG-IV): sequencing the most valuable type-strain genomes for metagenomic binning, comparative biology and taxonomic classification.</title>
        <authorList>
            <person name="Goeker M."/>
        </authorList>
    </citation>
    <scope>NUCLEOTIDE SEQUENCE [LARGE SCALE GENOMIC DNA]</scope>
    <source>
        <strain evidence="3 4">DSM 27026</strain>
    </source>
</reference>
<dbReference type="Proteomes" id="UP000553706">
    <property type="component" value="Unassembled WGS sequence"/>
</dbReference>
<name>A0A840VNW6_9PROT</name>